<name>A0A9P0JR90_ACAOB</name>
<dbReference type="AlphaFoldDB" id="A0A9P0JR90"/>
<keyword evidence="2" id="KW-1185">Reference proteome</keyword>
<evidence type="ECO:0000313" key="1">
    <source>
        <dbReference type="EMBL" id="CAH1958729.1"/>
    </source>
</evidence>
<proteinExistence type="predicted"/>
<dbReference type="EMBL" id="CAKOFQ010006678">
    <property type="protein sequence ID" value="CAH1958729.1"/>
    <property type="molecule type" value="Genomic_DNA"/>
</dbReference>
<reference evidence="1" key="1">
    <citation type="submission" date="2022-03" db="EMBL/GenBank/DDBJ databases">
        <authorList>
            <person name="Sayadi A."/>
        </authorList>
    </citation>
    <scope>NUCLEOTIDE SEQUENCE</scope>
</reference>
<evidence type="ECO:0000313" key="2">
    <source>
        <dbReference type="Proteomes" id="UP001152888"/>
    </source>
</evidence>
<dbReference type="Proteomes" id="UP001152888">
    <property type="component" value="Unassembled WGS sequence"/>
</dbReference>
<organism evidence="1 2">
    <name type="scientific">Acanthoscelides obtectus</name>
    <name type="common">Bean weevil</name>
    <name type="synonym">Bruchus obtectus</name>
    <dbReference type="NCBI Taxonomy" id="200917"/>
    <lineage>
        <taxon>Eukaryota</taxon>
        <taxon>Metazoa</taxon>
        <taxon>Ecdysozoa</taxon>
        <taxon>Arthropoda</taxon>
        <taxon>Hexapoda</taxon>
        <taxon>Insecta</taxon>
        <taxon>Pterygota</taxon>
        <taxon>Neoptera</taxon>
        <taxon>Endopterygota</taxon>
        <taxon>Coleoptera</taxon>
        <taxon>Polyphaga</taxon>
        <taxon>Cucujiformia</taxon>
        <taxon>Chrysomeloidea</taxon>
        <taxon>Chrysomelidae</taxon>
        <taxon>Bruchinae</taxon>
        <taxon>Bruchini</taxon>
        <taxon>Acanthoscelides</taxon>
    </lineage>
</organism>
<protein>
    <submittedName>
        <fullName evidence="1">Uncharacterized protein</fullName>
    </submittedName>
</protein>
<gene>
    <name evidence="1" type="ORF">ACAOBT_LOCUS2817</name>
</gene>
<sequence>MSPGTNECTYVFCRVSMRVPFWFFWLDDKVSMSIPSVYPALHSFWSSWDNVSH</sequence>
<comment type="caution">
    <text evidence="1">The sequence shown here is derived from an EMBL/GenBank/DDBJ whole genome shotgun (WGS) entry which is preliminary data.</text>
</comment>
<accession>A0A9P0JR90</accession>